<dbReference type="GO" id="GO:0030416">
    <property type="term" value="P:methylamine metabolic process"/>
    <property type="evidence" value="ECO:0007669"/>
    <property type="project" value="InterPro"/>
</dbReference>
<protein>
    <recommendedName>
        <fullName evidence="6">Methylamine utilisation protein MauE domain-containing protein</fullName>
    </recommendedName>
</protein>
<dbReference type="AlphaFoldDB" id="A0A3B0UQM4"/>
<keyword evidence="4 5" id="KW-0472">Membrane</keyword>
<organism evidence="7">
    <name type="scientific">hydrothermal vent metagenome</name>
    <dbReference type="NCBI Taxonomy" id="652676"/>
    <lineage>
        <taxon>unclassified sequences</taxon>
        <taxon>metagenomes</taxon>
        <taxon>ecological metagenomes</taxon>
    </lineage>
</organism>
<keyword evidence="2 5" id="KW-0812">Transmembrane</keyword>
<evidence type="ECO:0000256" key="1">
    <source>
        <dbReference type="ARBA" id="ARBA00004141"/>
    </source>
</evidence>
<feature type="transmembrane region" description="Helical" evidence="5">
    <location>
        <begin position="48"/>
        <end position="75"/>
    </location>
</feature>
<feature type="domain" description="Methylamine utilisation protein MauE" evidence="6">
    <location>
        <begin position="1"/>
        <end position="140"/>
    </location>
</feature>
<reference evidence="7" key="1">
    <citation type="submission" date="2018-06" db="EMBL/GenBank/DDBJ databases">
        <authorList>
            <person name="Zhirakovskaya E."/>
        </authorList>
    </citation>
    <scope>NUCLEOTIDE SEQUENCE</scope>
</reference>
<dbReference type="InterPro" id="IPR009908">
    <property type="entry name" value="Methylamine_util_MauE"/>
</dbReference>
<name>A0A3B0UQM4_9ZZZZ</name>
<feature type="transmembrane region" description="Helical" evidence="5">
    <location>
        <begin position="153"/>
        <end position="173"/>
    </location>
</feature>
<feature type="transmembrane region" description="Helical" evidence="5">
    <location>
        <begin position="82"/>
        <end position="104"/>
    </location>
</feature>
<dbReference type="EMBL" id="UOES01000155">
    <property type="protein sequence ID" value="VAW26899.1"/>
    <property type="molecule type" value="Genomic_DNA"/>
</dbReference>
<dbReference type="NCBIfam" id="NF045576">
    <property type="entry name" value="BT_3928_fam"/>
    <property type="match status" value="1"/>
</dbReference>
<evidence type="ECO:0000313" key="7">
    <source>
        <dbReference type="EMBL" id="VAW26899.1"/>
    </source>
</evidence>
<evidence type="ECO:0000256" key="3">
    <source>
        <dbReference type="ARBA" id="ARBA00022989"/>
    </source>
</evidence>
<evidence type="ECO:0000256" key="5">
    <source>
        <dbReference type="SAM" id="Phobius"/>
    </source>
</evidence>
<dbReference type="GO" id="GO:0016020">
    <property type="term" value="C:membrane"/>
    <property type="evidence" value="ECO:0007669"/>
    <property type="project" value="UniProtKB-SubCell"/>
</dbReference>
<evidence type="ECO:0000256" key="2">
    <source>
        <dbReference type="ARBA" id="ARBA00022692"/>
    </source>
</evidence>
<dbReference type="Pfam" id="PF07291">
    <property type="entry name" value="MauE"/>
    <property type="match status" value="1"/>
</dbReference>
<gene>
    <name evidence="7" type="ORF">MNBD_BACTEROID06-782</name>
</gene>
<feature type="non-terminal residue" evidence="7">
    <location>
        <position position="284"/>
    </location>
</feature>
<comment type="subcellular location">
    <subcellularLocation>
        <location evidence="1">Membrane</location>
        <topology evidence="1">Multi-pass membrane protein</topology>
    </subcellularLocation>
</comment>
<evidence type="ECO:0000256" key="4">
    <source>
        <dbReference type="ARBA" id="ARBA00023136"/>
    </source>
</evidence>
<sequence length="284" mass="32387">MKILDKIIAFLVGALFIFSGLVKIDDPVGTQIKLGEYFEVFASDFGHFFEWFVPFSMPIGFALIVLEIVLGVALILHYRMKITSWALVVIITFFTFLTFYSAYFNKVTDCGCFGDAIPLTPWQSFTKDVILVVLIGYIFWRKDNLKPVLSSKIGLYTVIGATIISIYIGVFAIRHLPPIDFRPYAIGDNIQANMIPDEQPIFEYVFEKDGKEIISGDYLAEKDGYTYKSHRITNENKTIPRITDYNVWNEEVGDFTKQSLSGVKLFFISYNVLEASKTEMDEVV</sequence>
<evidence type="ECO:0000259" key="6">
    <source>
        <dbReference type="Pfam" id="PF07291"/>
    </source>
</evidence>
<accession>A0A3B0UQM4</accession>
<proteinExistence type="predicted"/>
<feature type="transmembrane region" description="Helical" evidence="5">
    <location>
        <begin position="124"/>
        <end position="141"/>
    </location>
</feature>
<keyword evidence="3 5" id="KW-1133">Transmembrane helix</keyword>